<dbReference type="RefSeq" id="WP_114845117.1">
    <property type="nucleotide sequence ID" value="NZ_JBHSPE010000008.1"/>
</dbReference>
<keyword evidence="1" id="KW-0472">Membrane</keyword>
<gene>
    <name evidence="2" type="ORF">DVJ77_08885</name>
</gene>
<sequence>MKRIHLPKFLDYIPPIIAFAAAVVAIVGTPKWDGTAVGIAKITPLGWLVLGIGLMALMATVLITARNSREHAQQWQTRERILATGKAQLLRAVLHTIHPLSSSFIWRNQCDAPESPADFLHPSRRETLAALELTSVSPYKDGSFEDIKWHQMLERAATEGASRIVTTLQIFSTYFPAEIIETATQFLNCEFLQMRLLRINDLVNANTHFNKARPVPFFMVKEDEMHNQSYEEFWMLTASAMTLCGAEVSKGQPLFGRP</sequence>
<protein>
    <submittedName>
        <fullName evidence="2">Uncharacterized protein</fullName>
    </submittedName>
</protein>
<dbReference type="EMBL" id="QQAH01000008">
    <property type="protein sequence ID" value="RDD81900.1"/>
    <property type="molecule type" value="Genomic_DNA"/>
</dbReference>
<feature type="transmembrane region" description="Helical" evidence="1">
    <location>
        <begin position="44"/>
        <end position="65"/>
    </location>
</feature>
<comment type="caution">
    <text evidence="2">The sequence shown here is derived from an EMBL/GenBank/DDBJ whole genome shotgun (WGS) entry which is preliminary data.</text>
</comment>
<feature type="transmembrane region" description="Helical" evidence="1">
    <location>
        <begin position="12"/>
        <end position="32"/>
    </location>
</feature>
<evidence type="ECO:0000256" key="1">
    <source>
        <dbReference type="SAM" id="Phobius"/>
    </source>
</evidence>
<keyword evidence="1" id="KW-1133">Transmembrane helix</keyword>
<name>A0A369UQJ9_9GAMM</name>
<evidence type="ECO:0000313" key="2">
    <source>
        <dbReference type="EMBL" id="RDD81900.1"/>
    </source>
</evidence>
<keyword evidence="1" id="KW-0812">Transmembrane</keyword>
<dbReference type="Proteomes" id="UP000253782">
    <property type="component" value="Unassembled WGS sequence"/>
</dbReference>
<evidence type="ECO:0000313" key="3">
    <source>
        <dbReference type="Proteomes" id="UP000253782"/>
    </source>
</evidence>
<accession>A0A369UQJ9</accession>
<reference evidence="2 3" key="1">
    <citation type="submission" date="2018-07" db="EMBL/GenBank/DDBJ databases">
        <title>Dyella tabacisoli L4-6T, whole genome shotgun sequence.</title>
        <authorList>
            <person name="Zhou X.-K."/>
            <person name="Li W.-J."/>
            <person name="Duan Y.-Q."/>
        </authorList>
    </citation>
    <scope>NUCLEOTIDE SEQUENCE [LARGE SCALE GENOMIC DNA]</scope>
    <source>
        <strain evidence="2 3">L4-6</strain>
    </source>
</reference>
<dbReference type="OrthoDB" id="9953035at2"/>
<organism evidence="2 3">
    <name type="scientific">Dyella tabacisoli</name>
    <dbReference type="NCBI Taxonomy" id="2282381"/>
    <lineage>
        <taxon>Bacteria</taxon>
        <taxon>Pseudomonadati</taxon>
        <taxon>Pseudomonadota</taxon>
        <taxon>Gammaproteobacteria</taxon>
        <taxon>Lysobacterales</taxon>
        <taxon>Rhodanobacteraceae</taxon>
        <taxon>Dyella</taxon>
    </lineage>
</organism>
<keyword evidence="3" id="KW-1185">Reference proteome</keyword>
<dbReference type="AlphaFoldDB" id="A0A369UQJ9"/>
<proteinExistence type="predicted"/>